<evidence type="ECO:0000259" key="22">
    <source>
        <dbReference type="PROSITE" id="PS50011"/>
    </source>
</evidence>
<keyword evidence="3" id="KW-1003">Cell membrane</keyword>
<dbReference type="Gene3D" id="3.30.200.20">
    <property type="entry name" value="Phosphorylase Kinase, domain 1"/>
    <property type="match status" value="1"/>
</dbReference>
<keyword evidence="6" id="KW-0808">Transferase</keyword>
<dbReference type="GO" id="GO:0004674">
    <property type="term" value="F:protein serine/threonine kinase activity"/>
    <property type="evidence" value="ECO:0000318"/>
    <property type="project" value="GO_Central"/>
</dbReference>
<reference evidence="25 27" key="1">
    <citation type="journal article" date="2011" name="Nature">
        <title>The Medicago genome provides insight into the evolution of rhizobial symbioses.</title>
        <authorList>
            <person name="Young N.D."/>
            <person name="Debelle F."/>
            <person name="Oldroyd G.E."/>
            <person name="Geurts R."/>
            <person name="Cannon S.B."/>
            <person name="Udvardi M.K."/>
            <person name="Benedito V.A."/>
            <person name="Mayer K.F."/>
            <person name="Gouzy J."/>
            <person name="Schoof H."/>
            <person name="Van de Peer Y."/>
            <person name="Proost S."/>
            <person name="Cook D.R."/>
            <person name="Meyers B.C."/>
            <person name="Spannagl M."/>
            <person name="Cheung F."/>
            <person name="De Mita S."/>
            <person name="Krishnakumar V."/>
            <person name="Gundlach H."/>
            <person name="Zhou S."/>
            <person name="Mudge J."/>
            <person name="Bharti A.K."/>
            <person name="Murray J.D."/>
            <person name="Naoumkina M.A."/>
            <person name="Rosen B."/>
            <person name="Silverstein K.A."/>
            <person name="Tang H."/>
            <person name="Rombauts S."/>
            <person name="Zhao P.X."/>
            <person name="Zhou P."/>
            <person name="Barbe V."/>
            <person name="Bardou P."/>
            <person name="Bechner M."/>
            <person name="Bellec A."/>
            <person name="Berger A."/>
            <person name="Berges H."/>
            <person name="Bidwell S."/>
            <person name="Bisseling T."/>
            <person name="Choisne N."/>
            <person name="Couloux A."/>
            <person name="Denny R."/>
            <person name="Deshpande S."/>
            <person name="Dai X."/>
            <person name="Doyle J.J."/>
            <person name="Dudez A.M."/>
            <person name="Farmer A.D."/>
            <person name="Fouteau S."/>
            <person name="Franken C."/>
            <person name="Gibelin C."/>
            <person name="Gish J."/>
            <person name="Goldstein S."/>
            <person name="Gonzalez A.J."/>
            <person name="Green P.J."/>
            <person name="Hallab A."/>
            <person name="Hartog M."/>
            <person name="Hua A."/>
            <person name="Humphray S.J."/>
            <person name="Jeong D.H."/>
            <person name="Jing Y."/>
            <person name="Jocker A."/>
            <person name="Kenton S.M."/>
            <person name="Kim D.J."/>
            <person name="Klee K."/>
            <person name="Lai H."/>
            <person name="Lang C."/>
            <person name="Lin S."/>
            <person name="Macmil S.L."/>
            <person name="Magdelenat G."/>
            <person name="Matthews L."/>
            <person name="McCorrison J."/>
            <person name="Monaghan E.L."/>
            <person name="Mun J.H."/>
            <person name="Najar F.Z."/>
            <person name="Nicholson C."/>
            <person name="Noirot C."/>
            <person name="O'Bleness M."/>
            <person name="Paule C.R."/>
            <person name="Poulain J."/>
            <person name="Prion F."/>
            <person name="Qin B."/>
            <person name="Qu C."/>
            <person name="Retzel E.F."/>
            <person name="Riddle C."/>
            <person name="Sallet E."/>
            <person name="Samain S."/>
            <person name="Samson N."/>
            <person name="Sanders I."/>
            <person name="Saurat O."/>
            <person name="Scarpelli C."/>
            <person name="Schiex T."/>
            <person name="Segurens B."/>
            <person name="Severin A.J."/>
            <person name="Sherrier D.J."/>
            <person name="Shi R."/>
            <person name="Sims S."/>
            <person name="Singer S.R."/>
            <person name="Sinharoy S."/>
            <person name="Sterck L."/>
            <person name="Viollet A."/>
            <person name="Wang B.B."/>
            <person name="Wang K."/>
            <person name="Wang M."/>
            <person name="Wang X."/>
            <person name="Warfsmann J."/>
            <person name="Weissenbach J."/>
            <person name="White D.D."/>
            <person name="White J.D."/>
            <person name="Wiley G.B."/>
            <person name="Wincker P."/>
            <person name="Xing Y."/>
            <person name="Yang L."/>
            <person name="Yao Z."/>
            <person name="Ying F."/>
            <person name="Zhai J."/>
            <person name="Zhou L."/>
            <person name="Zuber A."/>
            <person name="Denarie J."/>
            <person name="Dixon R.A."/>
            <person name="May G.D."/>
            <person name="Schwartz D.C."/>
            <person name="Rogers J."/>
            <person name="Quetier F."/>
            <person name="Town C.D."/>
            <person name="Roe B.A."/>
        </authorList>
    </citation>
    <scope>NUCLEOTIDE SEQUENCE [LARGE SCALE GENOMIC DNA]</scope>
    <source>
        <strain evidence="25">A17</strain>
        <strain evidence="26 27">cv. Jemalong A17</strain>
    </source>
</reference>
<keyword evidence="27" id="KW-1185">Reference proteome</keyword>
<dbReference type="AlphaFoldDB" id="G7IRK8"/>
<evidence type="ECO:0000256" key="17">
    <source>
        <dbReference type="ARBA" id="ARBA00023180"/>
    </source>
</evidence>
<evidence type="ECO:0000256" key="4">
    <source>
        <dbReference type="ARBA" id="ARBA00022527"/>
    </source>
</evidence>
<dbReference type="PANTHER" id="PTHR27002">
    <property type="entry name" value="RECEPTOR-LIKE SERINE/THREONINE-PROTEIN KINASE SD1-8"/>
    <property type="match status" value="1"/>
</dbReference>
<feature type="domain" description="Apple" evidence="24">
    <location>
        <begin position="338"/>
        <end position="426"/>
    </location>
</feature>
<dbReference type="PANTHER" id="PTHR27002:SF798">
    <property type="entry name" value="S-LOCUS LECTIN KINASE FAMILY PROTEIN"/>
    <property type="match status" value="1"/>
</dbReference>
<dbReference type="InterPro" id="IPR036426">
    <property type="entry name" value="Bulb-type_lectin_dom_sf"/>
</dbReference>
<dbReference type="PROSITE" id="PS50011">
    <property type="entry name" value="PROTEIN_KINASE_DOM"/>
    <property type="match status" value="1"/>
</dbReference>
<evidence type="ECO:0000256" key="7">
    <source>
        <dbReference type="ARBA" id="ARBA00022692"/>
    </source>
</evidence>
<evidence type="ECO:0000259" key="24">
    <source>
        <dbReference type="PROSITE" id="PS50948"/>
    </source>
</evidence>
<feature type="signal peptide" evidence="21">
    <location>
        <begin position="1"/>
        <end position="24"/>
    </location>
</feature>
<evidence type="ECO:0000256" key="9">
    <source>
        <dbReference type="ARBA" id="ARBA00022734"/>
    </source>
</evidence>
<feature type="transmembrane region" description="Helical" evidence="20">
    <location>
        <begin position="592"/>
        <end position="613"/>
    </location>
</feature>
<comment type="catalytic activity">
    <reaction evidence="18">
        <text>L-threonyl-[protein] + ATP = O-phospho-L-threonyl-[protein] + ADP + H(+)</text>
        <dbReference type="Rhea" id="RHEA:46608"/>
        <dbReference type="Rhea" id="RHEA-COMP:11060"/>
        <dbReference type="Rhea" id="RHEA-COMP:11605"/>
        <dbReference type="ChEBI" id="CHEBI:15378"/>
        <dbReference type="ChEBI" id="CHEBI:30013"/>
        <dbReference type="ChEBI" id="CHEBI:30616"/>
        <dbReference type="ChEBI" id="CHEBI:61977"/>
        <dbReference type="ChEBI" id="CHEBI:456216"/>
        <dbReference type="EC" id="2.7.11.1"/>
    </reaction>
</comment>
<keyword evidence="16" id="KW-0675">Receptor</keyword>
<comment type="catalytic activity">
    <reaction evidence="19">
        <text>L-seryl-[protein] + ATP = O-phospho-L-seryl-[protein] + ADP + H(+)</text>
        <dbReference type="Rhea" id="RHEA:17989"/>
        <dbReference type="Rhea" id="RHEA-COMP:9863"/>
        <dbReference type="Rhea" id="RHEA-COMP:11604"/>
        <dbReference type="ChEBI" id="CHEBI:15378"/>
        <dbReference type="ChEBI" id="CHEBI:29999"/>
        <dbReference type="ChEBI" id="CHEBI:30616"/>
        <dbReference type="ChEBI" id="CHEBI:83421"/>
        <dbReference type="ChEBI" id="CHEBI:456216"/>
        <dbReference type="EC" id="2.7.11.1"/>
    </reaction>
</comment>
<dbReference type="SUPFAM" id="SSF56112">
    <property type="entry name" value="Protein kinase-like (PK-like)"/>
    <property type="match status" value="1"/>
</dbReference>
<evidence type="ECO:0000256" key="10">
    <source>
        <dbReference type="ARBA" id="ARBA00022741"/>
    </source>
</evidence>
<dbReference type="GO" id="GO:0030246">
    <property type="term" value="F:carbohydrate binding"/>
    <property type="evidence" value="ECO:0007669"/>
    <property type="project" value="UniProtKB-KW"/>
</dbReference>
<keyword evidence="7 20" id="KW-0812">Transmembrane</keyword>
<evidence type="ECO:0000256" key="3">
    <source>
        <dbReference type="ARBA" id="ARBA00022475"/>
    </source>
</evidence>
<evidence type="ECO:0000256" key="8">
    <source>
        <dbReference type="ARBA" id="ARBA00022729"/>
    </source>
</evidence>
<evidence type="ECO:0000256" key="19">
    <source>
        <dbReference type="ARBA" id="ARBA00048679"/>
    </source>
</evidence>
<evidence type="ECO:0000256" key="12">
    <source>
        <dbReference type="ARBA" id="ARBA00022840"/>
    </source>
</evidence>
<dbReference type="Gene3D" id="1.10.510.10">
    <property type="entry name" value="Transferase(Phosphotransferase) domain 1"/>
    <property type="match status" value="1"/>
</dbReference>
<dbReference type="InterPro" id="IPR001480">
    <property type="entry name" value="Bulb-type_lectin_dom"/>
</dbReference>
<keyword evidence="10" id="KW-0547">Nucleotide-binding</keyword>
<dbReference type="InterPro" id="IPR003609">
    <property type="entry name" value="Pan_app"/>
</dbReference>
<dbReference type="SUPFAM" id="SSF51110">
    <property type="entry name" value="alpha-D-mannose-specific plant lectins"/>
    <property type="match status" value="1"/>
</dbReference>
<evidence type="ECO:0000256" key="16">
    <source>
        <dbReference type="ARBA" id="ARBA00023170"/>
    </source>
</evidence>
<dbReference type="eggNOG" id="ENOG502QTV8">
    <property type="taxonomic scope" value="Eukaryota"/>
</dbReference>
<proteinExistence type="predicted"/>
<feature type="domain" description="Bulb-type lectin" evidence="23">
    <location>
        <begin position="25"/>
        <end position="155"/>
    </location>
</feature>
<dbReference type="EMBL" id="CM001218">
    <property type="protein sequence ID" value="AES67317.2"/>
    <property type="molecule type" value="Genomic_DNA"/>
</dbReference>
<dbReference type="GO" id="GO:0005886">
    <property type="term" value="C:plasma membrane"/>
    <property type="evidence" value="ECO:0000318"/>
    <property type="project" value="GO_Central"/>
</dbReference>
<dbReference type="FunFam" id="2.90.10.10:FF:000009">
    <property type="entry name" value="Receptor-like serine/threonine-protein kinase SD1-8"/>
    <property type="match status" value="1"/>
</dbReference>
<sequence length="989" mass="112181">MDQLINVVLFSLPFLLICFQLCLATNTLHFGNNISQDNSNNLVSLERKFRLGFFSLPIESGSNTENLKKYLGIWYHDLEPQTVVWVANRNNPIVDSKGVFQIAKDGNMVVADASQSYWSTNLEASSSRKRVVKLLDSGNLVLMDDDHGYLWQSFQHPTDTFLPGMKMDINLALSSWKNENDPGIGSFAFQKAQTGDPRSYRVNNQSQLYWAFDGHNSDKMFNIILDLLENSTSNSLHKYRDITIKQRSFNYDKSRLLMNSTGDIQFWRWYDIQWMNEWSRPSDVCDRHNYCGSFSSCNKNNWIPCKCLPGFRRRLSDNDHGYLGERYQGCVRKSSKQCVTAATDNNMIFIKLTNIKVGNPDQGFSSETKADCQSLCLNKCSCNAYSYKATYNDRSYFSCWIWTRQLPTLQEEQDDGRDFSILVNSSDIESTAKSCGPCGTYIIPYPLSTGPTCGDPMYNKFNCNLLTGQVSFMMPDGKSYRVTLIDEAGRKFYIQTNDTNHCDDSSSYQNDKPSSPFNVTNWCFKDDQIEVNWAAAPQPQCDEYFSCKSWPHSTCIANSSGGENRCHCDSKYIWNPSSLSCIKGSKHYPKPLTLAVICIVIIILTCTVVFAYIRRKKIGHKLDKVSIQIQESLHDSEKHVRDLIGLGNIGENDSESIEVPYYTFRSIQAATNNFSDSNKLGQGGYGPVYKGRFPGGQEIAIKRLSSVSTQGLQEFKNEIVLIAKLQHRNLVRLRGYCIKGDEKILLYEYMSNKSLDTFIFDRTRTVLLGWKLRFDIIVGIARGMLYLHQDSRLRVIHRDLKTSNILLDDEMIPKISDFGLAKIFGGKETGASTQRVMGTYGYMSPEYALDGFFSIKSDVFSFGVVLLEILSGKKNTGFFRSQQISSLLGYAWRLWTENKLLDLMDSALSETCNENEFVKCAQIGLLCVQDEPGNRPTMSNILTMLDGETATIPIPSQPTFFTTKHQSCSSSSSKLEISMQIDSSYQEGR</sequence>
<dbReference type="EC" id="2.7.11.1" evidence="2"/>
<dbReference type="Pfam" id="PF01453">
    <property type="entry name" value="B_lectin"/>
    <property type="match status" value="1"/>
</dbReference>
<evidence type="ECO:0000313" key="25">
    <source>
        <dbReference type="EMBL" id="AES67317.2"/>
    </source>
</evidence>
<keyword evidence="9" id="KW-0430">Lectin</keyword>
<dbReference type="PaxDb" id="3880-AES67317"/>
<dbReference type="GO" id="GO:0007165">
    <property type="term" value="P:signal transduction"/>
    <property type="evidence" value="ECO:0000318"/>
    <property type="project" value="GO_Central"/>
</dbReference>
<dbReference type="SMART" id="SM00108">
    <property type="entry name" value="B_lectin"/>
    <property type="match status" value="1"/>
</dbReference>
<evidence type="ECO:0000256" key="5">
    <source>
        <dbReference type="ARBA" id="ARBA00022553"/>
    </source>
</evidence>
<dbReference type="GO" id="GO:0005524">
    <property type="term" value="F:ATP binding"/>
    <property type="evidence" value="ECO:0007669"/>
    <property type="project" value="UniProtKB-KW"/>
</dbReference>
<dbReference type="InterPro" id="IPR000858">
    <property type="entry name" value="S_locus_glycoprot_dom"/>
</dbReference>
<keyword evidence="14 20" id="KW-0472">Membrane</keyword>
<reference evidence="26" key="3">
    <citation type="submission" date="2015-04" db="UniProtKB">
        <authorList>
            <consortium name="EnsemblPlants"/>
        </authorList>
    </citation>
    <scope>IDENTIFICATION</scope>
    <source>
        <strain evidence="26">cv. Jemalong A17</strain>
    </source>
</reference>
<evidence type="ECO:0000256" key="6">
    <source>
        <dbReference type="ARBA" id="ARBA00022679"/>
    </source>
</evidence>
<dbReference type="Gene3D" id="2.90.10.10">
    <property type="entry name" value="Bulb-type lectin domain"/>
    <property type="match status" value="1"/>
</dbReference>
<dbReference type="SMART" id="SM00473">
    <property type="entry name" value="PAN_AP"/>
    <property type="match status" value="1"/>
</dbReference>
<evidence type="ECO:0000256" key="15">
    <source>
        <dbReference type="ARBA" id="ARBA00023157"/>
    </source>
</evidence>
<dbReference type="EnsemblPlants" id="AES67317">
    <property type="protein sequence ID" value="AES67317"/>
    <property type="gene ID" value="MTR_2g089290"/>
</dbReference>
<keyword evidence="4" id="KW-0723">Serine/threonine-protein kinase</keyword>
<dbReference type="CDD" id="cd01098">
    <property type="entry name" value="PAN_AP_plant"/>
    <property type="match status" value="1"/>
</dbReference>
<keyword evidence="8 21" id="KW-0732">Signal</keyword>
<evidence type="ECO:0000256" key="18">
    <source>
        <dbReference type="ARBA" id="ARBA00047899"/>
    </source>
</evidence>
<dbReference type="Pfam" id="PF00954">
    <property type="entry name" value="S_locus_glycop"/>
    <property type="match status" value="1"/>
</dbReference>
<dbReference type="GO" id="GO:0006955">
    <property type="term" value="P:immune response"/>
    <property type="evidence" value="ECO:0000318"/>
    <property type="project" value="GO_Central"/>
</dbReference>
<dbReference type="GO" id="GO:0048544">
    <property type="term" value="P:recognition of pollen"/>
    <property type="evidence" value="ECO:0007669"/>
    <property type="project" value="InterPro"/>
</dbReference>
<keyword evidence="12" id="KW-0067">ATP-binding</keyword>
<evidence type="ECO:0000256" key="11">
    <source>
        <dbReference type="ARBA" id="ARBA00022777"/>
    </source>
</evidence>
<keyword evidence="11 25" id="KW-0418">Kinase</keyword>
<protein>
    <recommendedName>
        <fullName evidence="2">non-specific serine/threonine protein kinase</fullName>
        <ecNumber evidence="2">2.7.11.1</ecNumber>
    </recommendedName>
</protein>
<feature type="chain" id="PRO_5014572393" description="non-specific serine/threonine protein kinase" evidence="21">
    <location>
        <begin position="25"/>
        <end position="989"/>
    </location>
</feature>
<dbReference type="Proteomes" id="UP000002051">
    <property type="component" value="Chromosome 2"/>
</dbReference>
<organism evidence="25 27">
    <name type="scientific">Medicago truncatula</name>
    <name type="common">Barrel medic</name>
    <name type="synonym">Medicago tribuloides</name>
    <dbReference type="NCBI Taxonomy" id="3880"/>
    <lineage>
        <taxon>Eukaryota</taxon>
        <taxon>Viridiplantae</taxon>
        <taxon>Streptophyta</taxon>
        <taxon>Embryophyta</taxon>
        <taxon>Tracheophyta</taxon>
        <taxon>Spermatophyta</taxon>
        <taxon>Magnoliopsida</taxon>
        <taxon>eudicotyledons</taxon>
        <taxon>Gunneridae</taxon>
        <taxon>Pentapetalae</taxon>
        <taxon>rosids</taxon>
        <taxon>fabids</taxon>
        <taxon>Fabales</taxon>
        <taxon>Fabaceae</taxon>
        <taxon>Papilionoideae</taxon>
        <taxon>50 kb inversion clade</taxon>
        <taxon>NPAAA clade</taxon>
        <taxon>Hologalegina</taxon>
        <taxon>IRL clade</taxon>
        <taxon>Trifolieae</taxon>
        <taxon>Medicago</taxon>
    </lineage>
</organism>
<dbReference type="FunFam" id="3.30.200.20:FF:000330">
    <property type="entry name" value="G-type lectin S-receptor-like serine/threonine-protein kinase At4g03230"/>
    <property type="match status" value="1"/>
</dbReference>
<dbReference type="PROSITE" id="PS00108">
    <property type="entry name" value="PROTEIN_KINASE_ST"/>
    <property type="match status" value="1"/>
</dbReference>
<gene>
    <name evidence="25" type="ordered locus">MTR_2g089290</name>
</gene>
<dbReference type="PROSITE" id="PS50927">
    <property type="entry name" value="BULB_LECTIN"/>
    <property type="match status" value="1"/>
</dbReference>
<keyword evidence="13 20" id="KW-1133">Transmembrane helix</keyword>
<dbReference type="InterPro" id="IPR011009">
    <property type="entry name" value="Kinase-like_dom_sf"/>
</dbReference>
<dbReference type="PROSITE" id="PS50948">
    <property type="entry name" value="PAN"/>
    <property type="match status" value="1"/>
</dbReference>
<reference evidence="25 27" key="2">
    <citation type="journal article" date="2014" name="BMC Genomics">
        <title>An improved genome release (version Mt4.0) for the model legume Medicago truncatula.</title>
        <authorList>
            <person name="Tang H."/>
            <person name="Krishnakumar V."/>
            <person name="Bidwell S."/>
            <person name="Rosen B."/>
            <person name="Chan A."/>
            <person name="Zhou S."/>
            <person name="Gentzbittel L."/>
            <person name="Childs K.L."/>
            <person name="Yandell M."/>
            <person name="Gundlach H."/>
            <person name="Mayer K.F."/>
            <person name="Schwartz D.C."/>
            <person name="Town C.D."/>
        </authorList>
    </citation>
    <scope>GENOME REANNOTATION</scope>
    <source>
        <strain evidence="25">A17</strain>
        <strain evidence="26 27">cv. Jemalong A17</strain>
    </source>
</reference>
<comment type="subcellular location">
    <subcellularLocation>
        <location evidence="1">Cell membrane</location>
        <topology evidence="1">Single-pass type I membrane protein</topology>
    </subcellularLocation>
</comment>
<dbReference type="FunFam" id="1.10.510.10:FF:000060">
    <property type="entry name" value="G-type lectin S-receptor-like serine/threonine-protein kinase"/>
    <property type="match status" value="1"/>
</dbReference>
<evidence type="ECO:0000313" key="27">
    <source>
        <dbReference type="Proteomes" id="UP000002051"/>
    </source>
</evidence>
<dbReference type="Pfam" id="PF08276">
    <property type="entry name" value="PAN_2"/>
    <property type="match status" value="1"/>
</dbReference>
<dbReference type="SMART" id="SM00220">
    <property type="entry name" value="S_TKc"/>
    <property type="match status" value="1"/>
</dbReference>
<evidence type="ECO:0000313" key="26">
    <source>
        <dbReference type="EnsemblPlants" id="AES67317"/>
    </source>
</evidence>
<dbReference type="InterPro" id="IPR000719">
    <property type="entry name" value="Prot_kinase_dom"/>
</dbReference>
<keyword evidence="15" id="KW-1015">Disulfide bond</keyword>
<keyword evidence="17" id="KW-0325">Glycoprotein</keyword>
<keyword evidence="5" id="KW-0597">Phosphoprotein</keyword>
<evidence type="ECO:0000256" key="13">
    <source>
        <dbReference type="ARBA" id="ARBA00022989"/>
    </source>
</evidence>
<feature type="domain" description="Protein kinase" evidence="22">
    <location>
        <begin position="674"/>
        <end position="960"/>
    </location>
</feature>
<evidence type="ECO:0000256" key="20">
    <source>
        <dbReference type="SAM" id="Phobius"/>
    </source>
</evidence>
<evidence type="ECO:0000256" key="1">
    <source>
        <dbReference type="ARBA" id="ARBA00004251"/>
    </source>
</evidence>
<name>G7IRK8_MEDTR</name>
<evidence type="ECO:0000256" key="14">
    <source>
        <dbReference type="ARBA" id="ARBA00023136"/>
    </source>
</evidence>
<dbReference type="Pfam" id="PF07714">
    <property type="entry name" value="PK_Tyr_Ser-Thr"/>
    <property type="match status" value="1"/>
</dbReference>
<evidence type="ECO:0000256" key="21">
    <source>
        <dbReference type="SAM" id="SignalP"/>
    </source>
</evidence>
<dbReference type="InterPro" id="IPR008271">
    <property type="entry name" value="Ser/Thr_kinase_AS"/>
</dbReference>
<dbReference type="InterPro" id="IPR001245">
    <property type="entry name" value="Ser-Thr/Tyr_kinase_cat_dom"/>
</dbReference>
<dbReference type="CDD" id="cd14066">
    <property type="entry name" value="STKc_IRAK"/>
    <property type="match status" value="1"/>
</dbReference>
<accession>A0A0C3V7H6</accession>
<evidence type="ECO:0000256" key="2">
    <source>
        <dbReference type="ARBA" id="ARBA00012513"/>
    </source>
</evidence>
<dbReference type="CDD" id="cd00028">
    <property type="entry name" value="B_lectin"/>
    <property type="match status" value="1"/>
</dbReference>
<evidence type="ECO:0000259" key="23">
    <source>
        <dbReference type="PROSITE" id="PS50927"/>
    </source>
</evidence>
<dbReference type="HOGENOM" id="CLU_000288_116_7_1"/>
<accession>G7IRK8</accession>